<dbReference type="RefSeq" id="WP_307200427.1">
    <property type="nucleotide sequence ID" value="NZ_JAUTAN010000001.1"/>
</dbReference>
<evidence type="ECO:0000259" key="8">
    <source>
        <dbReference type="Pfam" id="PF00291"/>
    </source>
</evidence>
<protein>
    <recommendedName>
        <fullName evidence="5">Threonine synthase</fullName>
        <ecNumber evidence="5">4.2.3.1</ecNumber>
    </recommendedName>
</protein>
<comment type="cofactor">
    <cofactor evidence="1 6">
        <name>pyridoxal 5'-phosphate</name>
        <dbReference type="ChEBI" id="CHEBI:597326"/>
    </cofactor>
</comment>
<dbReference type="Pfam" id="PF00291">
    <property type="entry name" value="PALP"/>
    <property type="match status" value="1"/>
</dbReference>
<dbReference type="GO" id="GO:0009097">
    <property type="term" value="P:isoleucine biosynthetic process"/>
    <property type="evidence" value="ECO:0007669"/>
    <property type="project" value="TreeGrafter"/>
</dbReference>
<evidence type="ECO:0000313" key="10">
    <source>
        <dbReference type="Proteomes" id="UP001239215"/>
    </source>
</evidence>
<evidence type="ECO:0000256" key="6">
    <source>
        <dbReference type="PIRSR" id="PIRSR604450-51"/>
    </source>
</evidence>
<dbReference type="InterPro" id="IPR001926">
    <property type="entry name" value="TrpB-like_PALP"/>
</dbReference>
<comment type="similarity">
    <text evidence="2">Belongs to the threonine synthase family.</text>
</comment>
<evidence type="ECO:0000313" key="9">
    <source>
        <dbReference type="EMBL" id="MDQ1104786.1"/>
    </source>
</evidence>
<dbReference type="EMBL" id="JAUTAN010000001">
    <property type="protein sequence ID" value="MDQ1104786.1"/>
    <property type="molecule type" value="Genomic_DNA"/>
</dbReference>
<dbReference type="PANTHER" id="PTHR48078">
    <property type="entry name" value="THREONINE DEHYDRATASE, MITOCHONDRIAL-RELATED"/>
    <property type="match status" value="1"/>
</dbReference>
<name>A0AAJ1U5D2_9ACTN</name>
<comment type="caution">
    <text evidence="9">The sequence shown here is derived from an EMBL/GenBank/DDBJ whole genome shotgun (WGS) entry which is preliminary data.</text>
</comment>
<keyword evidence="3 6" id="KW-0663">Pyridoxal phosphate</keyword>
<dbReference type="InterPro" id="IPR050147">
    <property type="entry name" value="Ser/Thr_Dehydratase"/>
</dbReference>
<dbReference type="GO" id="GO:0009088">
    <property type="term" value="P:threonine biosynthetic process"/>
    <property type="evidence" value="ECO:0007669"/>
    <property type="project" value="UniProtKB-UniRule"/>
</dbReference>
<evidence type="ECO:0000256" key="1">
    <source>
        <dbReference type="ARBA" id="ARBA00001933"/>
    </source>
</evidence>
<dbReference type="EC" id="4.2.3.1" evidence="5"/>
<dbReference type="GO" id="GO:0004794">
    <property type="term" value="F:threonine deaminase activity"/>
    <property type="evidence" value="ECO:0007669"/>
    <property type="project" value="TreeGrafter"/>
</dbReference>
<dbReference type="GO" id="GO:0006567">
    <property type="term" value="P:L-threonine catabolic process"/>
    <property type="evidence" value="ECO:0007669"/>
    <property type="project" value="TreeGrafter"/>
</dbReference>
<evidence type="ECO:0000256" key="5">
    <source>
        <dbReference type="NCBIfam" id="TIGR00260"/>
    </source>
</evidence>
<accession>A0AAJ1U5D2</accession>
<evidence type="ECO:0000256" key="2">
    <source>
        <dbReference type="ARBA" id="ARBA00005517"/>
    </source>
</evidence>
<evidence type="ECO:0000256" key="3">
    <source>
        <dbReference type="ARBA" id="ARBA00022898"/>
    </source>
</evidence>
<evidence type="ECO:0000256" key="7">
    <source>
        <dbReference type="SAM" id="MobiDB-lite"/>
    </source>
</evidence>
<feature type="region of interest" description="Disordered" evidence="7">
    <location>
        <begin position="1"/>
        <end position="24"/>
    </location>
</feature>
<dbReference type="NCBIfam" id="TIGR00260">
    <property type="entry name" value="thrC"/>
    <property type="match status" value="1"/>
</dbReference>
<feature type="domain" description="Tryptophan synthase beta chain-like PALP" evidence="8">
    <location>
        <begin position="101"/>
        <end position="402"/>
    </location>
</feature>
<dbReference type="CDD" id="cd01563">
    <property type="entry name" value="Thr-synth_1"/>
    <property type="match status" value="1"/>
</dbReference>
<dbReference type="Proteomes" id="UP001239215">
    <property type="component" value="Unassembled WGS sequence"/>
</dbReference>
<dbReference type="SUPFAM" id="SSF53686">
    <property type="entry name" value="Tryptophan synthase beta subunit-like PLP-dependent enzymes"/>
    <property type="match status" value="1"/>
</dbReference>
<dbReference type="GO" id="GO:0006565">
    <property type="term" value="P:L-serine catabolic process"/>
    <property type="evidence" value="ECO:0007669"/>
    <property type="project" value="TreeGrafter"/>
</dbReference>
<dbReference type="PANTHER" id="PTHR48078:SF6">
    <property type="entry name" value="L-THREONINE DEHYDRATASE CATABOLIC TDCB"/>
    <property type="match status" value="1"/>
</dbReference>
<sequence>MSTSVVETSPAPAEDAGATPGHGLREGAFGNATALACRECGHQVDLGPFYACPECFGPLEVAYEFPAVTRAEIEAGPRNIWRYKALLPVPADIETSPNTEPGFTRLLEATNLAATLGLEKLWVKDDSTNPTNSFKDRVVACALSAARELGSRVFACPSTGNLANAVAAAGARAGIKTVVFIPSNLETPKVVNSAVFTDSLVAVEGNYDDVNKLASEIAGEEDGWAFVNVNVRPFYAEGSKTLGYEIAEQLGWRLPDQVVIPVASGSQLTKVDKAFQELIKLGLVEDKPYKIFGAQATGCSPVSAAFKDGKKVVRPVKPDTIAKSLAIGNPADGPYVLDVCRRTGGVVEDISDDEVREAIVLLARTEGIFTETAGGTTVGVLKKLVETGQLDTSLETVVINTGHGLKTLDAVADRVAPAATIAPTYAAFAATGLA</sequence>
<dbReference type="AlphaFoldDB" id="A0AAJ1U5D2"/>
<proteinExistence type="inferred from homology"/>
<dbReference type="GO" id="GO:0003941">
    <property type="term" value="F:L-serine ammonia-lyase activity"/>
    <property type="evidence" value="ECO:0007669"/>
    <property type="project" value="TreeGrafter"/>
</dbReference>
<reference evidence="9" key="1">
    <citation type="submission" date="2023-07" db="EMBL/GenBank/DDBJ databases">
        <title>Functional and genomic diversity of the sorghum phyllosphere microbiome.</title>
        <authorList>
            <person name="Shade A."/>
        </authorList>
    </citation>
    <scope>NUCLEOTIDE SEQUENCE</scope>
    <source>
        <strain evidence="9">SORGH_AS_1067</strain>
    </source>
</reference>
<gene>
    <name evidence="9" type="ORF">QE405_002070</name>
</gene>
<dbReference type="InterPro" id="IPR036052">
    <property type="entry name" value="TrpB-like_PALP_sf"/>
</dbReference>
<dbReference type="InterPro" id="IPR004450">
    <property type="entry name" value="Thr_synthase-like"/>
</dbReference>
<dbReference type="GO" id="GO:0004795">
    <property type="term" value="F:threonine synthase activity"/>
    <property type="evidence" value="ECO:0007669"/>
    <property type="project" value="UniProtKB-UniRule"/>
</dbReference>
<dbReference type="Gene3D" id="3.40.50.1100">
    <property type="match status" value="2"/>
</dbReference>
<feature type="modified residue" description="N6-(pyridoxal phosphate)lysine" evidence="6">
    <location>
        <position position="135"/>
    </location>
</feature>
<keyword evidence="4 9" id="KW-0456">Lyase</keyword>
<organism evidence="9 10">
    <name type="scientific">Nocardioides zeae</name>
    <dbReference type="NCBI Taxonomy" id="1457234"/>
    <lineage>
        <taxon>Bacteria</taxon>
        <taxon>Bacillati</taxon>
        <taxon>Actinomycetota</taxon>
        <taxon>Actinomycetes</taxon>
        <taxon>Propionibacteriales</taxon>
        <taxon>Nocardioidaceae</taxon>
        <taxon>Nocardioides</taxon>
    </lineage>
</organism>
<evidence type="ECO:0000256" key="4">
    <source>
        <dbReference type="ARBA" id="ARBA00023239"/>
    </source>
</evidence>